<name>A0AAD5DM38_9CHLO</name>
<evidence type="ECO:0000256" key="3">
    <source>
        <dbReference type="ARBA" id="ARBA00022640"/>
    </source>
</evidence>
<proteinExistence type="predicted"/>
<evidence type="ECO:0000313" key="5">
    <source>
        <dbReference type="EMBL" id="KAI7838793.1"/>
    </source>
</evidence>
<comment type="caution">
    <text evidence="5">The sequence shown here is derived from an EMBL/GenBank/DDBJ whole genome shotgun (WGS) entry which is preliminary data.</text>
</comment>
<dbReference type="PANTHER" id="PTHR33926:SF4">
    <property type="entry name" value="PROTEIN TIC 22, CHLOROPLASTIC"/>
    <property type="match status" value="1"/>
</dbReference>
<dbReference type="Pfam" id="PF04278">
    <property type="entry name" value="Tic22"/>
    <property type="match status" value="2"/>
</dbReference>
<sequence>MEAMAEHLRRNLAALQANLQRSVQDVAAQAAALCQGAHMRRQPSGLAPLFASVSAHMGGAAAAVRRHAQPLLELAFNPEDIKARLDAVPVWVVVNNKNEFVLVAGEDGSNKQLSLFFFTEAEALAMLKTIKEANPKLGKQAKVMPTSMDRVYDFARTPRSETDTDGVVFRFVPDPRQVEAALELYRHAGVAATGFQGVPLFQAEGLTIKGDKSRYTPLFFSKEDLDAALAAAYSSRDAAAQQETRDKAARARGELADAQKEVEAAKSDRERKAAQRKADQAQQRVAKYEQRLQEAASQQKLPRVDVGSLEEVIGRMEADEKGEWSDVVFVPARAVAAAAAPAQKKKK</sequence>
<evidence type="ECO:0000256" key="2">
    <source>
        <dbReference type="ARBA" id="ARBA00022528"/>
    </source>
</evidence>
<comment type="subcellular location">
    <subcellularLocation>
        <location evidence="1">Plastid</location>
        <location evidence="1">Chloroplast</location>
    </subcellularLocation>
</comment>
<dbReference type="PANTHER" id="PTHR33926">
    <property type="entry name" value="PROTEIN TIC 22, CHLOROPLASTIC"/>
    <property type="match status" value="1"/>
</dbReference>
<organism evidence="5 6">
    <name type="scientific">Chlorella ohadii</name>
    <dbReference type="NCBI Taxonomy" id="2649997"/>
    <lineage>
        <taxon>Eukaryota</taxon>
        <taxon>Viridiplantae</taxon>
        <taxon>Chlorophyta</taxon>
        <taxon>core chlorophytes</taxon>
        <taxon>Trebouxiophyceae</taxon>
        <taxon>Chlorellales</taxon>
        <taxon>Chlorellaceae</taxon>
        <taxon>Chlorella clade</taxon>
        <taxon>Chlorella</taxon>
    </lineage>
</organism>
<evidence type="ECO:0008006" key="7">
    <source>
        <dbReference type="Google" id="ProtNLM"/>
    </source>
</evidence>
<dbReference type="GO" id="GO:0015031">
    <property type="term" value="P:protein transport"/>
    <property type="evidence" value="ECO:0007669"/>
    <property type="project" value="InterPro"/>
</dbReference>
<evidence type="ECO:0000256" key="1">
    <source>
        <dbReference type="ARBA" id="ARBA00004229"/>
    </source>
</evidence>
<dbReference type="GO" id="GO:0009507">
    <property type="term" value="C:chloroplast"/>
    <property type="evidence" value="ECO:0007669"/>
    <property type="project" value="UniProtKB-SubCell"/>
</dbReference>
<dbReference type="Gene3D" id="3.40.1350.100">
    <property type="match status" value="1"/>
</dbReference>
<evidence type="ECO:0000256" key="4">
    <source>
        <dbReference type="SAM" id="MobiDB-lite"/>
    </source>
</evidence>
<keyword evidence="6" id="KW-1185">Reference proteome</keyword>
<dbReference type="EMBL" id="JADXDR010000118">
    <property type="protein sequence ID" value="KAI7838793.1"/>
    <property type="molecule type" value="Genomic_DNA"/>
</dbReference>
<dbReference type="InterPro" id="IPR007378">
    <property type="entry name" value="Tic22-like"/>
</dbReference>
<feature type="compositionally biased region" description="Basic and acidic residues" evidence="4">
    <location>
        <begin position="243"/>
        <end position="279"/>
    </location>
</feature>
<evidence type="ECO:0000313" key="6">
    <source>
        <dbReference type="Proteomes" id="UP001205105"/>
    </source>
</evidence>
<keyword evidence="3" id="KW-0934">Plastid</keyword>
<dbReference type="AlphaFoldDB" id="A0AAD5DM38"/>
<feature type="region of interest" description="Disordered" evidence="4">
    <location>
        <begin position="237"/>
        <end position="303"/>
    </location>
</feature>
<protein>
    <recommendedName>
        <fullName evidence="7">TIC 22-chloroplastic</fullName>
    </recommendedName>
</protein>
<gene>
    <name evidence="5" type="ORF">COHA_007408</name>
</gene>
<reference evidence="5" key="1">
    <citation type="submission" date="2020-11" db="EMBL/GenBank/DDBJ databases">
        <title>Chlorella ohadii genome sequencing and assembly.</title>
        <authorList>
            <person name="Murik O."/>
            <person name="Treves H."/>
            <person name="Kedem I."/>
            <person name="Shotland Y."/>
            <person name="Kaplan A."/>
        </authorList>
    </citation>
    <scope>NUCLEOTIDE SEQUENCE</scope>
    <source>
        <strain evidence="5">1</strain>
    </source>
</reference>
<keyword evidence="2" id="KW-0150">Chloroplast</keyword>
<dbReference type="Proteomes" id="UP001205105">
    <property type="component" value="Unassembled WGS sequence"/>
</dbReference>
<accession>A0AAD5DM38</accession>